<protein>
    <submittedName>
        <fullName evidence="1">Uncharacterized protein</fullName>
    </submittedName>
</protein>
<comment type="caution">
    <text evidence="1">The sequence shown here is derived from an EMBL/GenBank/DDBJ whole genome shotgun (WGS) entry which is preliminary data.</text>
</comment>
<accession>A0A2S2KTU1</accession>
<dbReference type="RefSeq" id="WP_109877636.1">
    <property type="nucleotide sequence ID" value="NZ_AP026695.1"/>
</dbReference>
<dbReference type="AlphaFoldDB" id="A0A2S2KTU1"/>
<sequence>MKNATGIGMLAAITFAVGMVGLNFSDGTFDLQSNTASSYSEGSSILGHIEVIHTDSEGNILSYQQTDNAIVNDGRNCTAMLLFGANSGCTAATAASLGKYTVIGISNGSALADTTANTVLPAEITVGDGLNAVAGTLGTFTNSTGDSDPAVQRISNQFTYDSGASQTGNQINAAGLFNQTATGADRGVFALKNFPSTVTMNPGDQLTVNWDITIDGSDAVGP</sequence>
<dbReference type="OrthoDB" id="2921at2157"/>
<dbReference type="Proteomes" id="UP000245829">
    <property type="component" value="Unassembled WGS sequence"/>
</dbReference>
<dbReference type="GeneID" id="76210284"/>
<dbReference type="EMBL" id="BGKI01000010">
    <property type="protein sequence ID" value="GBH35046.1"/>
    <property type="molecule type" value="Genomic_DNA"/>
</dbReference>
<name>A0A2S2KTU1_9ARCH</name>
<keyword evidence="2" id="KW-1185">Reference proteome</keyword>
<gene>
    <name evidence="1" type="ORF">NZNM25_18370</name>
</gene>
<evidence type="ECO:0000313" key="1">
    <source>
        <dbReference type="EMBL" id="GBH35046.1"/>
    </source>
</evidence>
<evidence type="ECO:0000313" key="2">
    <source>
        <dbReference type="Proteomes" id="UP000245829"/>
    </source>
</evidence>
<proteinExistence type="predicted"/>
<reference evidence="1 2" key="1">
    <citation type="submission" date="2018-05" db="EMBL/GenBank/DDBJ databases">
        <title>genome sequencing of Nitrosopumilus sp. NM25.</title>
        <authorList>
            <person name="Mori K."/>
            <person name="Nakagawa T."/>
        </authorList>
    </citation>
    <scope>NUCLEOTIDE SEQUENCE [LARGE SCALE GENOMIC DNA]</scope>
    <source>
        <strain evidence="1 2">NM25</strain>
    </source>
</reference>
<organism evidence="1 2">
    <name type="scientific">Nitrosopumilus zosterae</name>
    <dbReference type="NCBI Taxonomy" id="718286"/>
    <lineage>
        <taxon>Archaea</taxon>
        <taxon>Nitrososphaerota</taxon>
        <taxon>Nitrososphaeria</taxon>
        <taxon>Nitrosopumilales</taxon>
        <taxon>Nitrosopumilaceae</taxon>
        <taxon>Nitrosopumilus</taxon>
    </lineage>
</organism>